<dbReference type="SUPFAM" id="SSF52777">
    <property type="entry name" value="CoA-dependent acyltransferases"/>
    <property type="match status" value="2"/>
</dbReference>
<proteinExistence type="predicted"/>
<dbReference type="OrthoDB" id="4317020at2"/>
<dbReference type="Gene3D" id="3.30.559.30">
    <property type="entry name" value="Nonribosomal peptide synthetase, condensation domain"/>
    <property type="match status" value="1"/>
</dbReference>
<dbReference type="InterPro" id="IPR001242">
    <property type="entry name" value="Condensation_dom"/>
</dbReference>
<dbReference type="InterPro" id="IPR020845">
    <property type="entry name" value="AMP-binding_CS"/>
</dbReference>
<dbReference type="InterPro" id="IPR023213">
    <property type="entry name" value="CAT-like_dom_sf"/>
</dbReference>
<feature type="domain" description="Carrier" evidence="4">
    <location>
        <begin position="506"/>
        <end position="581"/>
    </location>
</feature>
<evidence type="ECO:0000313" key="5">
    <source>
        <dbReference type="EMBL" id="RKO72907.1"/>
    </source>
</evidence>
<dbReference type="GO" id="GO:0043041">
    <property type="term" value="P:amino acid activation for nonribosomal peptide biosynthetic process"/>
    <property type="evidence" value="ECO:0007669"/>
    <property type="project" value="TreeGrafter"/>
</dbReference>
<dbReference type="InterPro" id="IPR036736">
    <property type="entry name" value="ACP-like_sf"/>
</dbReference>
<keyword evidence="2" id="KW-0597">Phosphoprotein</keyword>
<protein>
    <submittedName>
        <fullName evidence="5">Amino acid adenylation domain-containing protein</fullName>
    </submittedName>
</protein>
<dbReference type="InterPro" id="IPR025110">
    <property type="entry name" value="AMP-bd_C"/>
</dbReference>
<dbReference type="InterPro" id="IPR045851">
    <property type="entry name" value="AMP-bd_C_sf"/>
</dbReference>
<gene>
    <name evidence="5" type="ORF">D7322_05625</name>
</gene>
<dbReference type="GO" id="GO:0044550">
    <property type="term" value="P:secondary metabolite biosynthetic process"/>
    <property type="evidence" value="ECO:0007669"/>
    <property type="project" value="TreeGrafter"/>
</dbReference>
<evidence type="ECO:0000256" key="2">
    <source>
        <dbReference type="ARBA" id="ARBA00022553"/>
    </source>
</evidence>
<evidence type="ECO:0000256" key="1">
    <source>
        <dbReference type="ARBA" id="ARBA00022450"/>
    </source>
</evidence>
<dbReference type="FunFam" id="3.40.50.980:FF:000001">
    <property type="entry name" value="Non-ribosomal peptide synthetase"/>
    <property type="match status" value="1"/>
</dbReference>
<keyword evidence="3" id="KW-0436">Ligase</keyword>
<dbReference type="InterPro" id="IPR009081">
    <property type="entry name" value="PP-bd_ACP"/>
</dbReference>
<dbReference type="NCBIfam" id="TIGR01733">
    <property type="entry name" value="AA-adenyl-dom"/>
    <property type="match status" value="2"/>
</dbReference>
<feature type="domain" description="Carrier" evidence="4">
    <location>
        <begin position="1532"/>
        <end position="1607"/>
    </location>
</feature>
<dbReference type="NCBIfam" id="TIGR01746">
    <property type="entry name" value="Thioester-redct"/>
    <property type="match status" value="1"/>
</dbReference>
<organism evidence="5 6">
    <name type="scientific">Sphingobacterium puteale</name>
    <dbReference type="NCBI Taxonomy" id="2420510"/>
    <lineage>
        <taxon>Bacteria</taxon>
        <taxon>Pseudomonadati</taxon>
        <taxon>Bacteroidota</taxon>
        <taxon>Sphingobacteriia</taxon>
        <taxon>Sphingobacteriales</taxon>
        <taxon>Sphingobacteriaceae</taxon>
        <taxon>Sphingobacterium</taxon>
    </lineage>
</organism>
<sequence>MLTQKSSVLSLFETSASLNPKKVAIISEGNKISFSELEARSNQIANYLKLRQISTNIPICFCLNQSIDKVIVMLSIWKSGGAYVSLDPLYPETRLTHILEETNSPVLFTTKEFSEKFKFYKGKIIFIDQQRSEFEKIEPAKIDRSTEKGIAYLAYTSGSTGQPKAVMAEHIGLENFIRSFGNFLKVGEEDVALNISSSNFDGIVLDLWVPLSLGITVYLYPDNRIIGEPLLEFICKNKITILPYLPVSILATLPQDRPIGNLKKICTGGEAPIANVIAYWKQQVELINIYGPTETTVVVCGFKFDDEHPINTIGKPLPNVDFYILNEQMETVQPNEIGELYIGGIQVSRGYYNQPKLTSERFLHYITPNGEAVRVYKTGDLVRGSADGTIEFIGRADQQVKIRGFRVEPSEIEENIRQSGLSENSVVIVREELGEKQLICYYKNFPNKNTLAHDLRNYLFERLPSYMIPSKFLEVDAFPLTANGKIDKSLLKELKPTEEKRNSFVAPISEFQRQIASVWSEILKTKSVGIHDNFFQFGGNSIFAYRLTTKVRQKYGLHLDAADLFLHPTIYGLEEYMGKKKNNKNEAVLYSGTFDRLSIQQQSLHFLDKLRGSVAYHVGAVYTLDEKISFGVLEKAFRQLIRKHSILRTVINEKDSTNLLSLMTEKNWLLEKLHHPDDVKKIVRIPFDLERDYMIRASVIYKDNRPVSLFLMIHHIVTDGWSMPLIVEELNDLYQKIIDDQDFEAITNYEYRNYVHWQSRQNFAEGIEFWKNYLDGVPILQLAHDFRGRSVDTDEGKQYHFELGENLIHKLQNLAQDNNTTLYTTLLSAFGLLMQYYSGQSDICIGSPTANRFYPFDRAIGYFANMLPIRMKIENNPKFSELLKLNATIISEIFKHQSVPLETIVNHVIKDRFAGHNPLFQHVFVLQTPPEETENIAPVNPKGFQWVFNGKSKFDLQFEAIPTEKGIAVNIDYNNALFKEKTIGEMATAFIFILESIAIDPNQKIGEIKLGSLLSDLEIRSAQLTEKPQKLIALFEEQVKKTPAKNALIISGQAISYHDLDQKSSHVANQLIAFGVRPNDFVACFQEQSIERIISLLAIIKAGGAYVPLDISYPLERLGLILADVKPKAIIASENHSKNITELQYDIFSIEQLLATPFELINRSYCDTHNDEDLVYVIHTSGTTGTPKGVMIAHQSLGNFITEYGNLLALGKEDSTLQFSAYNFDGSMIDLWIPLTKGATIYLYPNNKLLGTHLAEFISLHSITALPFISPSVLSTIPQDFKLPLLKTIGTGAETCPPNVSQYWKKQVKLFNMYGPTEATVAVNQFTFDDIHPQNTIGRPINNMHFYVLDQYLRPVPPNVVGELYISGIQLSRGYLNNPELTAEKFIQNSIVEEKSSLYMRMYKTGDLVKSLEDGMIEFVGRSDHQVKIRGYRIELSEIEKLICQTKGVINAVVHVHQSSEDVKLLRAFVTGQAQASDLRNELSKKLPAYMIPNEIYHIENLPLKTNGKIDWQVLSSIAEDRIKETKDLDEDSLNQYEKTIKKIWNEVLESKITSLEDDFFHLGGHSLLLTKLYNKLYAEYPNKLTLGELYLNSTIRKLADLIEERDANPYIHEYGLGEDPLSGEIKKDATVPSDFFMFNTVEKGDFENPDAILLTGVTGFVGVNILIELLKSTTADIYLLIRAEDKKQAKIRLLKTMTDQHISLDSYNQARINYLCGDLAKPFLGLDAGGYDHLTKIIDVVYHAGSSVNFIQPYSYMRAANVDALHKLIRFVTTYKLKQLSLLSTVGAFSWEHYFTKPALLKEDTDIKSAFKYLSRDMGYIQSKWVMEQVAQEAIKQGVPIIIFRLGYVFCHSKTGATASYQWWSLLIKTCIQLKTYPTLVNQKEELIMVDFVSKAIAHISKNPVSIGQVFHLSPEPKDNMTVTEFFEMLRQEFKFDLQPVPYQDWLALWEADENSPLYPLLNLFKFKAYDNKSLIEIHQNTPDFDISNTKRFIKNSDIEIPKINRNSVEAFCKYLGVL</sequence>
<dbReference type="PROSITE" id="PS50075">
    <property type="entry name" value="CARRIER"/>
    <property type="match status" value="2"/>
</dbReference>
<dbReference type="InterPro" id="IPR042099">
    <property type="entry name" value="ANL_N_sf"/>
</dbReference>
<keyword evidence="1" id="KW-0596">Phosphopantetheine</keyword>
<dbReference type="GO" id="GO:0031177">
    <property type="term" value="F:phosphopantetheine binding"/>
    <property type="evidence" value="ECO:0007669"/>
    <property type="project" value="TreeGrafter"/>
</dbReference>
<dbReference type="Pfam" id="PF00668">
    <property type="entry name" value="Condensation"/>
    <property type="match status" value="1"/>
</dbReference>
<dbReference type="EMBL" id="RBWS01000004">
    <property type="protein sequence ID" value="RKO72907.1"/>
    <property type="molecule type" value="Genomic_DNA"/>
</dbReference>
<dbReference type="PANTHER" id="PTHR45527">
    <property type="entry name" value="NONRIBOSOMAL PEPTIDE SYNTHETASE"/>
    <property type="match status" value="1"/>
</dbReference>
<name>A0A420W2W7_9SPHI</name>
<dbReference type="InterPro" id="IPR036291">
    <property type="entry name" value="NAD(P)-bd_dom_sf"/>
</dbReference>
<dbReference type="Proteomes" id="UP000282423">
    <property type="component" value="Unassembled WGS sequence"/>
</dbReference>
<dbReference type="SUPFAM" id="SSF51735">
    <property type="entry name" value="NAD(P)-binding Rossmann-fold domains"/>
    <property type="match status" value="1"/>
</dbReference>
<evidence type="ECO:0000259" key="4">
    <source>
        <dbReference type="PROSITE" id="PS50075"/>
    </source>
</evidence>
<keyword evidence="6" id="KW-1185">Reference proteome</keyword>
<dbReference type="Gene3D" id="3.40.50.720">
    <property type="entry name" value="NAD(P)-binding Rossmann-like Domain"/>
    <property type="match status" value="1"/>
</dbReference>
<dbReference type="CDD" id="cd19531">
    <property type="entry name" value="LCL_NRPS-like"/>
    <property type="match status" value="1"/>
</dbReference>
<dbReference type="GO" id="GO:0016874">
    <property type="term" value="F:ligase activity"/>
    <property type="evidence" value="ECO:0007669"/>
    <property type="project" value="UniProtKB-KW"/>
</dbReference>
<dbReference type="InterPro" id="IPR010071">
    <property type="entry name" value="AA_adenyl_dom"/>
</dbReference>
<dbReference type="Gene3D" id="3.40.50.12780">
    <property type="entry name" value="N-terminal domain of ligase-like"/>
    <property type="match status" value="2"/>
</dbReference>
<dbReference type="SUPFAM" id="SSF56801">
    <property type="entry name" value="Acetyl-CoA synthetase-like"/>
    <property type="match status" value="2"/>
</dbReference>
<dbReference type="NCBIfam" id="NF003417">
    <property type="entry name" value="PRK04813.1"/>
    <property type="match status" value="2"/>
</dbReference>
<dbReference type="InterPro" id="IPR013120">
    <property type="entry name" value="FAR_NAD-bd"/>
</dbReference>
<dbReference type="InterPro" id="IPR000873">
    <property type="entry name" value="AMP-dep_synth/lig_dom"/>
</dbReference>
<dbReference type="RefSeq" id="WP_121122072.1">
    <property type="nucleotide sequence ID" value="NZ_RBWS01000004.1"/>
</dbReference>
<dbReference type="PROSITE" id="PS00455">
    <property type="entry name" value="AMP_BINDING"/>
    <property type="match status" value="2"/>
</dbReference>
<dbReference type="InterPro" id="IPR010080">
    <property type="entry name" value="Thioester_reductase-like_dom"/>
</dbReference>
<dbReference type="Pfam" id="PF00501">
    <property type="entry name" value="AMP-binding"/>
    <property type="match status" value="2"/>
</dbReference>
<dbReference type="Gene3D" id="3.30.559.10">
    <property type="entry name" value="Chloramphenicol acetyltransferase-like domain"/>
    <property type="match status" value="1"/>
</dbReference>
<dbReference type="CDD" id="cd05930">
    <property type="entry name" value="A_NRPS"/>
    <property type="match status" value="2"/>
</dbReference>
<dbReference type="Pfam" id="PF07993">
    <property type="entry name" value="NAD_binding_4"/>
    <property type="match status" value="1"/>
</dbReference>
<dbReference type="Pfam" id="PF13193">
    <property type="entry name" value="AMP-binding_C"/>
    <property type="match status" value="2"/>
</dbReference>
<dbReference type="Gene3D" id="3.30.300.30">
    <property type="match status" value="2"/>
</dbReference>
<dbReference type="PANTHER" id="PTHR45527:SF1">
    <property type="entry name" value="FATTY ACID SYNTHASE"/>
    <property type="match status" value="1"/>
</dbReference>
<accession>A0A420W2W7</accession>
<dbReference type="Gene3D" id="1.10.1200.10">
    <property type="entry name" value="ACP-like"/>
    <property type="match status" value="2"/>
</dbReference>
<dbReference type="CDD" id="cd05235">
    <property type="entry name" value="SDR_e1"/>
    <property type="match status" value="1"/>
</dbReference>
<comment type="caution">
    <text evidence="5">The sequence shown here is derived from an EMBL/GenBank/DDBJ whole genome shotgun (WGS) entry which is preliminary data.</text>
</comment>
<dbReference type="GO" id="GO:0005737">
    <property type="term" value="C:cytoplasm"/>
    <property type="evidence" value="ECO:0007669"/>
    <property type="project" value="TreeGrafter"/>
</dbReference>
<dbReference type="SUPFAM" id="SSF47336">
    <property type="entry name" value="ACP-like"/>
    <property type="match status" value="2"/>
</dbReference>
<dbReference type="Pfam" id="PF00550">
    <property type="entry name" value="PP-binding"/>
    <property type="match status" value="2"/>
</dbReference>
<evidence type="ECO:0000256" key="3">
    <source>
        <dbReference type="ARBA" id="ARBA00022598"/>
    </source>
</evidence>
<reference evidence="5 6" key="1">
    <citation type="submission" date="2018-10" db="EMBL/GenBank/DDBJ databases">
        <title>Sphingobacterium sp. M05W1-28.</title>
        <authorList>
            <person name="Cai H."/>
        </authorList>
    </citation>
    <scope>NUCLEOTIDE SEQUENCE [LARGE SCALE GENOMIC DNA]</scope>
    <source>
        <strain evidence="5 6">M05W1-28</strain>
    </source>
</reference>
<evidence type="ECO:0000313" key="6">
    <source>
        <dbReference type="Proteomes" id="UP000282423"/>
    </source>
</evidence>